<feature type="compositionally biased region" description="Polar residues" evidence="1">
    <location>
        <begin position="1"/>
        <end position="11"/>
    </location>
</feature>
<evidence type="ECO:0000313" key="2">
    <source>
        <dbReference type="EMBL" id="MBX42067.1"/>
    </source>
</evidence>
<dbReference type="AlphaFoldDB" id="A0A2P2NHY0"/>
<accession>A0A2P2NHY0</accession>
<name>A0A2P2NHY0_RHIMU</name>
<proteinExistence type="predicted"/>
<reference evidence="2" key="1">
    <citation type="submission" date="2018-02" db="EMBL/GenBank/DDBJ databases">
        <title>Rhizophora mucronata_Transcriptome.</title>
        <authorList>
            <person name="Meera S.P."/>
            <person name="Sreeshan A."/>
            <person name="Augustine A."/>
        </authorList>
    </citation>
    <scope>NUCLEOTIDE SEQUENCE</scope>
    <source>
        <tissue evidence="2">Leaf</tissue>
    </source>
</reference>
<dbReference type="EMBL" id="GGEC01061583">
    <property type="protein sequence ID" value="MBX42067.1"/>
    <property type="molecule type" value="Transcribed_RNA"/>
</dbReference>
<evidence type="ECO:0000256" key="1">
    <source>
        <dbReference type="SAM" id="MobiDB-lite"/>
    </source>
</evidence>
<protein>
    <submittedName>
        <fullName evidence="2">Uncharacterized protein</fullName>
    </submittedName>
</protein>
<feature type="region of interest" description="Disordered" evidence="1">
    <location>
        <begin position="1"/>
        <end position="22"/>
    </location>
</feature>
<feature type="compositionally biased region" description="Basic and acidic residues" evidence="1">
    <location>
        <begin position="13"/>
        <end position="22"/>
    </location>
</feature>
<organism evidence="2">
    <name type="scientific">Rhizophora mucronata</name>
    <name type="common">Asiatic mangrove</name>
    <dbReference type="NCBI Taxonomy" id="61149"/>
    <lineage>
        <taxon>Eukaryota</taxon>
        <taxon>Viridiplantae</taxon>
        <taxon>Streptophyta</taxon>
        <taxon>Embryophyta</taxon>
        <taxon>Tracheophyta</taxon>
        <taxon>Spermatophyta</taxon>
        <taxon>Magnoliopsida</taxon>
        <taxon>eudicotyledons</taxon>
        <taxon>Gunneridae</taxon>
        <taxon>Pentapetalae</taxon>
        <taxon>rosids</taxon>
        <taxon>fabids</taxon>
        <taxon>Malpighiales</taxon>
        <taxon>Rhizophoraceae</taxon>
        <taxon>Rhizophora</taxon>
    </lineage>
</organism>
<sequence>MHKTLKVQQISRRAGENRGETRSDFYDSRPCIRLQKQICPRKRKEKTKLKRRSYSHKITFCT</sequence>